<feature type="transmembrane region" description="Helical" evidence="12">
    <location>
        <begin position="417"/>
        <end position="442"/>
    </location>
</feature>
<evidence type="ECO:0000256" key="1">
    <source>
        <dbReference type="ARBA" id="ARBA00004651"/>
    </source>
</evidence>
<dbReference type="PIRSF" id="PIRSF006247">
    <property type="entry name" value="TrkH"/>
    <property type="match status" value="1"/>
</dbReference>
<evidence type="ECO:0000313" key="14">
    <source>
        <dbReference type="Proteomes" id="UP000076577"/>
    </source>
</evidence>
<evidence type="ECO:0000256" key="2">
    <source>
        <dbReference type="ARBA" id="ARBA00022448"/>
    </source>
</evidence>
<keyword evidence="7 12" id="KW-1133">Transmembrane helix</keyword>
<dbReference type="InterPro" id="IPR003445">
    <property type="entry name" value="Cat_transpt"/>
</dbReference>
<feature type="binding site" evidence="11">
    <location>
        <position position="111"/>
    </location>
    <ligand>
        <name>K(+)</name>
        <dbReference type="ChEBI" id="CHEBI:29103"/>
    </ligand>
</feature>
<accession>A0A166AL85</accession>
<evidence type="ECO:0000256" key="6">
    <source>
        <dbReference type="ARBA" id="ARBA00022958"/>
    </source>
</evidence>
<feature type="transmembrane region" description="Helical" evidence="12">
    <location>
        <begin position="388"/>
        <end position="410"/>
    </location>
</feature>
<feature type="transmembrane region" description="Helical" evidence="12">
    <location>
        <begin position="454"/>
        <end position="474"/>
    </location>
</feature>
<keyword evidence="4 10" id="KW-0633">Potassium transport</keyword>
<feature type="binding site" evidence="11">
    <location>
        <position position="110"/>
    </location>
    <ligand>
        <name>K(+)</name>
        <dbReference type="ChEBI" id="CHEBI:29103"/>
    </ligand>
</feature>
<feature type="transmembrane region" description="Helical" evidence="12">
    <location>
        <begin position="71"/>
        <end position="97"/>
    </location>
</feature>
<keyword evidence="9 10" id="KW-0472">Membrane</keyword>
<evidence type="ECO:0000256" key="12">
    <source>
        <dbReference type="SAM" id="Phobius"/>
    </source>
</evidence>
<evidence type="ECO:0000256" key="3">
    <source>
        <dbReference type="ARBA" id="ARBA00022475"/>
    </source>
</evidence>
<keyword evidence="10" id="KW-0997">Cell inner membrane</keyword>
<dbReference type="GO" id="GO:0046872">
    <property type="term" value="F:metal ion binding"/>
    <property type="evidence" value="ECO:0007669"/>
    <property type="project" value="UniProtKB-KW"/>
</dbReference>
<feature type="transmembrane region" description="Helical" evidence="12">
    <location>
        <begin position="296"/>
        <end position="319"/>
    </location>
</feature>
<keyword evidence="8 10" id="KW-0406">Ion transport</keyword>
<evidence type="ECO:0000256" key="5">
    <source>
        <dbReference type="ARBA" id="ARBA00022692"/>
    </source>
</evidence>
<dbReference type="Pfam" id="PF02386">
    <property type="entry name" value="TrkH"/>
    <property type="match status" value="1"/>
</dbReference>
<name>A0A166AL85_9HYPH</name>
<evidence type="ECO:0000256" key="9">
    <source>
        <dbReference type="ARBA" id="ARBA00023136"/>
    </source>
</evidence>
<evidence type="ECO:0000256" key="11">
    <source>
        <dbReference type="PIRSR" id="PIRSR006247-1"/>
    </source>
</evidence>
<feature type="transmembrane region" description="Helical" evidence="12">
    <location>
        <begin position="331"/>
        <end position="358"/>
    </location>
</feature>
<dbReference type="GO" id="GO:0015379">
    <property type="term" value="F:potassium:chloride symporter activity"/>
    <property type="evidence" value="ECO:0007669"/>
    <property type="project" value="InterPro"/>
</dbReference>
<dbReference type="GO" id="GO:0005886">
    <property type="term" value="C:plasma membrane"/>
    <property type="evidence" value="ECO:0007669"/>
    <property type="project" value="UniProtKB-SubCell"/>
</dbReference>
<protein>
    <recommendedName>
        <fullName evidence="10">Trk system potassium uptake protein</fullName>
    </recommendedName>
</protein>
<evidence type="ECO:0000256" key="8">
    <source>
        <dbReference type="ARBA" id="ARBA00023065"/>
    </source>
</evidence>
<feature type="binding site" evidence="11">
    <location>
        <position position="218"/>
    </location>
    <ligand>
        <name>K(+)</name>
        <dbReference type="ChEBI" id="CHEBI:29103"/>
    </ligand>
</feature>
<dbReference type="PATRIC" id="fig|989403.3.peg.589"/>
<comment type="caution">
    <text evidence="13">The sequence shown here is derived from an EMBL/GenBank/DDBJ whole genome shotgun (WGS) entry which is preliminary data.</text>
</comment>
<feature type="binding site" evidence="11">
    <location>
        <position position="313"/>
    </location>
    <ligand>
        <name>K(+)</name>
        <dbReference type="ChEBI" id="CHEBI:29103"/>
    </ligand>
</feature>
<keyword evidence="6 10" id="KW-0630">Potassium</keyword>
<evidence type="ECO:0000313" key="13">
    <source>
        <dbReference type="EMBL" id="KZL21265.1"/>
    </source>
</evidence>
<feature type="transmembrane region" description="Helical" evidence="12">
    <location>
        <begin position="270"/>
        <end position="290"/>
    </location>
</feature>
<feature type="transmembrane region" description="Helical" evidence="12">
    <location>
        <begin position="237"/>
        <end position="258"/>
    </location>
</feature>
<feature type="binding site" evidence="11">
    <location>
        <position position="431"/>
    </location>
    <ligand>
        <name>K(+)</name>
        <dbReference type="ChEBI" id="CHEBI:29103"/>
    </ligand>
</feature>
<dbReference type="AlphaFoldDB" id="A0A166AL85"/>
<dbReference type="PANTHER" id="PTHR32024">
    <property type="entry name" value="TRK SYSTEM POTASSIUM UPTAKE PROTEIN TRKG-RELATED"/>
    <property type="match status" value="1"/>
</dbReference>
<keyword evidence="2 10" id="KW-0813">Transport</keyword>
<sequence>MTLVGPVFRVLGYFMVGLAILMLAPALLDLYFSNPDWVAFALSSLFVGLFGLLLAVSTANYRLTHLSLRQAFLLTTVSWVVMPACGALPFLSLGIGFENAFFESVSGFTTTGSTVLIGLDGMPPGLLFWRSLTQWVGGVGIIVMAILLMPLLRIGGMQLFRTESSDRGEKIVARATDLTRLIGSVYIMLTLACATLYVFSGMTLFDAVNHAMTTLSSGGFSTHDASFAYFQSEAAEWVAVVFMMAAGLPFVVLIKSLTKNPKALMQDPQARVFIFVVIILSSLTALYLGVENKFTFNRAVVEALFVVVSIITTTGYGLGDYTAWGPPMMGFFLLLTFIGGCTGSTSGGIKIFRFIVFFGTVRAYMNKMIRPDQVVPVRYGDTKITPDLAFSVLAFLVVYMATVGLITVILGGLGLDLVTAISAATTAISNVGPGLGSVIGPVGNFADIPSSAKIVLSAAMLLGRLELFTVLVLFNPEFWR</sequence>
<feature type="binding site" evidence="11">
    <location>
        <position position="430"/>
    </location>
    <ligand>
        <name>K(+)</name>
        <dbReference type="ChEBI" id="CHEBI:29103"/>
    </ligand>
</feature>
<comment type="subcellular location">
    <subcellularLocation>
        <location evidence="10">Cell inner membrane</location>
        <topology evidence="10">Multi-pass membrane protein</topology>
    </subcellularLocation>
    <subcellularLocation>
        <location evidence="1">Cell membrane</location>
        <topology evidence="1">Multi-pass membrane protein</topology>
    </subcellularLocation>
</comment>
<evidence type="ECO:0000256" key="10">
    <source>
        <dbReference type="PIRNR" id="PIRNR006247"/>
    </source>
</evidence>
<feature type="transmembrane region" description="Helical" evidence="12">
    <location>
        <begin position="181"/>
        <end position="199"/>
    </location>
</feature>
<evidence type="ECO:0000256" key="4">
    <source>
        <dbReference type="ARBA" id="ARBA00022538"/>
    </source>
</evidence>
<dbReference type="STRING" id="989403.SAMN05421798_105178"/>
<keyword evidence="14" id="KW-1185">Reference proteome</keyword>
<dbReference type="EMBL" id="LMCB01000004">
    <property type="protein sequence ID" value="KZL21265.1"/>
    <property type="molecule type" value="Genomic_DNA"/>
</dbReference>
<organism evidence="13 14">
    <name type="scientific">Pseudovibrio axinellae</name>
    <dbReference type="NCBI Taxonomy" id="989403"/>
    <lineage>
        <taxon>Bacteria</taxon>
        <taxon>Pseudomonadati</taxon>
        <taxon>Pseudomonadota</taxon>
        <taxon>Alphaproteobacteria</taxon>
        <taxon>Hyphomicrobiales</taxon>
        <taxon>Stappiaceae</taxon>
        <taxon>Pseudovibrio</taxon>
    </lineage>
</organism>
<dbReference type="Proteomes" id="UP000076577">
    <property type="component" value="Unassembled WGS sequence"/>
</dbReference>
<keyword evidence="3 10" id="KW-1003">Cell membrane</keyword>
<feature type="transmembrane region" description="Helical" evidence="12">
    <location>
        <begin position="12"/>
        <end position="32"/>
    </location>
</feature>
<feature type="transmembrane region" description="Helical" evidence="12">
    <location>
        <begin position="38"/>
        <end position="59"/>
    </location>
</feature>
<evidence type="ECO:0000256" key="7">
    <source>
        <dbReference type="ARBA" id="ARBA00022989"/>
    </source>
</evidence>
<keyword evidence="5 12" id="KW-0812">Transmembrane</keyword>
<gene>
    <name evidence="13" type="primary">trkH_2</name>
    <name evidence="13" type="ORF">PsAD2_00555</name>
</gene>
<dbReference type="InterPro" id="IPR004772">
    <property type="entry name" value="TrkH"/>
</dbReference>
<dbReference type="PANTHER" id="PTHR32024:SF3">
    <property type="entry name" value="TRK SYSTEM POTASSIUM UPTAKE PROTEIN"/>
    <property type="match status" value="1"/>
</dbReference>
<reference evidence="13 14" key="1">
    <citation type="journal article" date="2016" name="Front. Microbiol.">
        <title>Comparative Genomic Analysis Reveals a Diverse Repertoire of Genes Involved in Prokaryote-Eukaryote Interactions within the Pseudovibrio Genus.</title>
        <authorList>
            <person name="Romano S."/>
            <person name="Fernandez-Guerra A."/>
            <person name="Reen F.J."/>
            <person name="Glockner F.O."/>
            <person name="Crowley S.P."/>
            <person name="O'Sullivan O."/>
            <person name="Cotter P.D."/>
            <person name="Adams C."/>
            <person name="Dobson A.D."/>
            <person name="O'Gara F."/>
        </authorList>
    </citation>
    <scope>NUCLEOTIDE SEQUENCE [LARGE SCALE GENOMIC DNA]</scope>
    <source>
        <strain evidence="13 14">Ad2</strain>
    </source>
</reference>
<proteinExistence type="inferred from homology"/>
<comment type="similarity">
    <text evidence="10">Belongs to the TrkH potassium transport family.</text>
</comment>
<comment type="function">
    <text evidence="10">Low-affinity potassium transport system. Interacts with Trk system potassium uptake protein TrkA.</text>
</comment>
<keyword evidence="11" id="KW-0479">Metal-binding</keyword>
<feature type="binding site" evidence="11">
    <location>
        <position position="314"/>
    </location>
    <ligand>
        <name>K(+)</name>
        <dbReference type="ChEBI" id="CHEBI:29103"/>
    </ligand>
</feature>
<feature type="transmembrane region" description="Helical" evidence="12">
    <location>
        <begin position="135"/>
        <end position="160"/>
    </location>
</feature>